<keyword evidence="1" id="KW-0732">Signal</keyword>
<protein>
    <submittedName>
        <fullName evidence="2">Uncharacterized protein</fullName>
    </submittedName>
</protein>
<gene>
    <name evidence="2" type="ORF">HNQ92_002076</name>
</gene>
<comment type="caution">
    <text evidence="2">The sequence shown here is derived from an EMBL/GenBank/DDBJ whole genome shotgun (WGS) entry which is preliminary data.</text>
</comment>
<dbReference type="RefSeq" id="WP_184173833.1">
    <property type="nucleotide sequence ID" value="NZ_JACHGF010000003.1"/>
</dbReference>
<feature type="signal peptide" evidence="1">
    <location>
        <begin position="1"/>
        <end position="20"/>
    </location>
</feature>
<name>A0A840TRR7_9BACT</name>
<proteinExistence type="predicted"/>
<organism evidence="2 3">
    <name type="scientific">Rhabdobacter roseus</name>
    <dbReference type="NCBI Taxonomy" id="1655419"/>
    <lineage>
        <taxon>Bacteria</taxon>
        <taxon>Pseudomonadati</taxon>
        <taxon>Bacteroidota</taxon>
        <taxon>Cytophagia</taxon>
        <taxon>Cytophagales</taxon>
        <taxon>Cytophagaceae</taxon>
        <taxon>Rhabdobacter</taxon>
    </lineage>
</organism>
<sequence length="243" mass="29042">MRMHYLCVIAWLWTSSWVQGQVVVRSSQDSTAPGYQEALSLYRKATAESQHLYNGSRYFFYDKRAKTHPFFETENWEEGTVHYDGLLHESIPMVYDILKDQVVIKHIRGYGNVQLNRDRVKYFRMLDHTFVWLQAEQNVGIRTGFHDLLYDGETKVWARRIKDRQERIDNMVVVVEFNAKNTYYLQQGGTFRVIHSKKAFLNLLADQKKPLKRYLRQQKINYRQDRENALVKMTAYYDQLVRP</sequence>
<feature type="chain" id="PRO_5032320562" evidence="1">
    <location>
        <begin position="21"/>
        <end position="243"/>
    </location>
</feature>
<dbReference type="AlphaFoldDB" id="A0A840TRR7"/>
<evidence type="ECO:0000313" key="2">
    <source>
        <dbReference type="EMBL" id="MBB5283933.1"/>
    </source>
</evidence>
<evidence type="ECO:0000256" key="1">
    <source>
        <dbReference type="SAM" id="SignalP"/>
    </source>
</evidence>
<evidence type="ECO:0000313" key="3">
    <source>
        <dbReference type="Proteomes" id="UP000557307"/>
    </source>
</evidence>
<keyword evidence="3" id="KW-1185">Reference proteome</keyword>
<dbReference type="Proteomes" id="UP000557307">
    <property type="component" value="Unassembled WGS sequence"/>
</dbReference>
<dbReference type="EMBL" id="JACHGF010000003">
    <property type="protein sequence ID" value="MBB5283933.1"/>
    <property type="molecule type" value="Genomic_DNA"/>
</dbReference>
<reference evidence="2 3" key="1">
    <citation type="submission" date="2020-08" db="EMBL/GenBank/DDBJ databases">
        <title>Genomic Encyclopedia of Type Strains, Phase IV (KMG-IV): sequencing the most valuable type-strain genomes for metagenomic binning, comparative biology and taxonomic classification.</title>
        <authorList>
            <person name="Goeker M."/>
        </authorList>
    </citation>
    <scope>NUCLEOTIDE SEQUENCE [LARGE SCALE GENOMIC DNA]</scope>
    <source>
        <strain evidence="2 3">DSM 105074</strain>
    </source>
</reference>
<accession>A0A840TRR7</accession>